<dbReference type="Pfam" id="PF10224">
    <property type="entry name" value="DUF2205"/>
    <property type="match status" value="1"/>
</dbReference>
<dbReference type="InterPro" id="IPR019357">
    <property type="entry name" value="SCOC"/>
</dbReference>
<evidence type="ECO:0000313" key="1">
    <source>
        <dbReference type="EMBL" id="RXW24448.1"/>
    </source>
</evidence>
<gene>
    <name evidence="1" type="ORF">EST38_g1449</name>
</gene>
<sequence>MEFDNFVAEDSPGWGITSPKTGDIVRDAIKKEKVLKEILSYQEDLRAMLSKVDTVQKEVDKLVSGNETLQMYIDNLTVQMAKRR</sequence>
<organism evidence="1 2">
    <name type="scientific">Candolleomyces aberdarensis</name>
    <dbReference type="NCBI Taxonomy" id="2316362"/>
    <lineage>
        <taxon>Eukaryota</taxon>
        <taxon>Fungi</taxon>
        <taxon>Dikarya</taxon>
        <taxon>Basidiomycota</taxon>
        <taxon>Agaricomycotina</taxon>
        <taxon>Agaricomycetes</taxon>
        <taxon>Agaricomycetidae</taxon>
        <taxon>Agaricales</taxon>
        <taxon>Agaricineae</taxon>
        <taxon>Psathyrellaceae</taxon>
        <taxon>Candolleomyces</taxon>
    </lineage>
</organism>
<dbReference type="Proteomes" id="UP000290288">
    <property type="component" value="Unassembled WGS sequence"/>
</dbReference>
<reference evidence="1 2" key="1">
    <citation type="submission" date="2019-01" db="EMBL/GenBank/DDBJ databases">
        <title>Draft genome sequence of Psathyrella aberdarensis IHI B618.</title>
        <authorList>
            <person name="Buettner E."/>
            <person name="Kellner H."/>
        </authorList>
    </citation>
    <scope>NUCLEOTIDE SEQUENCE [LARGE SCALE GENOMIC DNA]</scope>
    <source>
        <strain evidence="1 2">IHI B618</strain>
    </source>
</reference>
<dbReference type="OrthoDB" id="2163284at2759"/>
<dbReference type="AlphaFoldDB" id="A0A4V1Q559"/>
<dbReference type="EMBL" id="SDEE01000019">
    <property type="protein sequence ID" value="RXW24448.1"/>
    <property type="molecule type" value="Genomic_DNA"/>
</dbReference>
<dbReference type="Gene3D" id="1.20.5.170">
    <property type="match status" value="1"/>
</dbReference>
<keyword evidence="2" id="KW-1185">Reference proteome</keyword>
<name>A0A4V1Q559_9AGAR</name>
<accession>A0A4V1Q559</accession>
<comment type="caution">
    <text evidence="1">The sequence shown here is derived from an EMBL/GenBank/DDBJ whole genome shotgun (WGS) entry which is preliminary data.</text>
</comment>
<protein>
    <submittedName>
        <fullName evidence="1">Uncharacterized protein</fullName>
    </submittedName>
</protein>
<proteinExistence type="predicted"/>
<evidence type="ECO:0000313" key="2">
    <source>
        <dbReference type="Proteomes" id="UP000290288"/>
    </source>
</evidence>